<dbReference type="EMBL" id="PDXB01000015">
    <property type="protein sequence ID" value="RYN27057.1"/>
    <property type="molecule type" value="Genomic_DNA"/>
</dbReference>
<dbReference type="Gene3D" id="1.10.8.10">
    <property type="entry name" value="DNA helicase RuvA subunit, C-terminal domain"/>
    <property type="match status" value="1"/>
</dbReference>
<dbReference type="SUPFAM" id="SSF46934">
    <property type="entry name" value="UBA-like"/>
    <property type="match status" value="1"/>
</dbReference>
<evidence type="ECO:0000313" key="1">
    <source>
        <dbReference type="EMBL" id="RYN27057.1"/>
    </source>
</evidence>
<protein>
    <recommendedName>
        <fullName evidence="3">Clr5 domain-containing protein</fullName>
    </recommendedName>
</protein>
<gene>
    <name evidence="1" type="ORF">AA0115_g6606</name>
</gene>
<accession>A0AB37WFR4</accession>
<reference evidence="1" key="1">
    <citation type="submission" date="2017-10" db="EMBL/GenBank/DDBJ databases">
        <authorList>
            <person name="Armitage A.D."/>
            <person name="Barbara D.J."/>
            <person name="Woodhall J.W."/>
            <person name="Sreenivasaprasad S."/>
            <person name="Lane C.R."/>
            <person name="Clarkson J.P."/>
            <person name="Harrison R.J."/>
        </authorList>
    </citation>
    <scope>NUCLEOTIDE SEQUENCE</scope>
    <source>
        <strain evidence="1">FERA 1164</strain>
    </source>
</reference>
<sequence length="44" mass="4893">MPTVYSSQQKAAIQQFISFTNLDRNTAIRALKSHGWDAQNAVNA</sequence>
<evidence type="ECO:0000313" key="2">
    <source>
        <dbReference type="Proteomes" id="UP000292340"/>
    </source>
</evidence>
<evidence type="ECO:0008006" key="3">
    <source>
        <dbReference type="Google" id="ProtNLM"/>
    </source>
</evidence>
<comment type="caution">
    <text evidence="1">The sequence shown here is derived from an EMBL/GenBank/DDBJ whole genome shotgun (WGS) entry which is preliminary data.</text>
</comment>
<proteinExistence type="predicted"/>
<reference evidence="1" key="2">
    <citation type="journal article" date="2019" name="bioRxiv">
        <title>Genomics, evolutionary history and diagnostics of the Alternaria alternata species group including apple and Asian pear pathotypes.</title>
        <authorList>
            <person name="Armitage A.D."/>
            <person name="Cockerton H.M."/>
            <person name="Sreenivasaprasad S."/>
            <person name="Woodhall J.W."/>
            <person name="Lane C.R."/>
            <person name="Harrison R.J."/>
            <person name="Clarkson J.P."/>
        </authorList>
    </citation>
    <scope>NUCLEOTIDE SEQUENCE</scope>
    <source>
        <strain evidence="1">FERA 1164</strain>
    </source>
</reference>
<dbReference type="Proteomes" id="UP000292340">
    <property type="component" value="Unassembled WGS sequence"/>
</dbReference>
<dbReference type="Pfam" id="PF14555">
    <property type="entry name" value="UBA_4"/>
    <property type="match status" value="1"/>
</dbReference>
<dbReference type="AlphaFoldDB" id="A0AB37WFR4"/>
<name>A0AB37WFR4_9PLEO</name>
<organism evidence="1 2">
    <name type="scientific">Alternaria tenuissima</name>
    <dbReference type="NCBI Taxonomy" id="119927"/>
    <lineage>
        <taxon>Eukaryota</taxon>
        <taxon>Fungi</taxon>
        <taxon>Dikarya</taxon>
        <taxon>Ascomycota</taxon>
        <taxon>Pezizomycotina</taxon>
        <taxon>Dothideomycetes</taxon>
        <taxon>Pleosporomycetidae</taxon>
        <taxon>Pleosporales</taxon>
        <taxon>Pleosporineae</taxon>
        <taxon>Pleosporaceae</taxon>
        <taxon>Alternaria</taxon>
        <taxon>Alternaria sect. Alternaria</taxon>
        <taxon>Alternaria alternata complex</taxon>
    </lineage>
</organism>
<dbReference type="InterPro" id="IPR009060">
    <property type="entry name" value="UBA-like_sf"/>
</dbReference>